<organism evidence="2 3">
    <name type="scientific">Actinoallomurus vinaceus</name>
    <dbReference type="NCBI Taxonomy" id="1080074"/>
    <lineage>
        <taxon>Bacteria</taxon>
        <taxon>Bacillati</taxon>
        <taxon>Actinomycetota</taxon>
        <taxon>Actinomycetes</taxon>
        <taxon>Streptosporangiales</taxon>
        <taxon>Thermomonosporaceae</taxon>
        <taxon>Actinoallomurus</taxon>
    </lineage>
</organism>
<sequence>MALKTATVVGVALAIFTIGAATPAFAVPRSGRSDADRFERGQDGDRAFPRFREDRSIVFARGGRAAVTLRGLVETTERRTDGLFERVR</sequence>
<keyword evidence="3" id="KW-1185">Reference proteome</keyword>
<gene>
    <name evidence="2" type="ORF">GCM10023196_086990</name>
</gene>
<dbReference type="Proteomes" id="UP001501442">
    <property type="component" value="Unassembled WGS sequence"/>
</dbReference>
<protein>
    <submittedName>
        <fullName evidence="2">Uncharacterized protein</fullName>
    </submittedName>
</protein>
<evidence type="ECO:0000256" key="1">
    <source>
        <dbReference type="SAM" id="SignalP"/>
    </source>
</evidence>
<evidence type="ECO:0000313" key="2">
    <source>
        <dbReference type="EMBL" id="GAA4636593.1"/>
    </source>
</evidence>
<reference evidence="3" key="1">
    <citation type="journal article" date="2019" name="Int. J. Syst. Evol. Microbiol.">
        <title>The Global Catalogue of Microorganisms (GCM) 10K type strain sequencing project: providing services to taxonomists for standard genome sequencing and annotation.</title>
        <authorList>
            <consortium name="The Broad Institute Genomics Platform"/>
            <consortium name="The Broad Institute Genome Sequencing Center for Infectious Disease"/>
            <person name="Wu L."/>
            <person name="Ma J."/>
        </authorList>
    </citation>
    <scope>NUCLEOTIDE SEQUENCE [LARGE SCALE GENOMIC DNA]</scope>
    <source>
        <strain evidence="3">JCM 17939</strain>
    </source>
</reference>
<feature type="signal peptide" evidence="1">
    <location>
        <begin position="1"/>
        <end position="26"/>
    </location>
</feature>
<name>A0ABP8UQ62_9ACTN</name>
<dbReference type="RefSeq" id="WP_345439559.1">
    <property type="nucleotide sequence ID" value="NZ_BAABHK010000017.1"/>
</dbReference>
<accession>A0ABP8UQ62</accession>
<proteinExistence type="predicted"/>
<feature type="chain" id="PRO_5045274892" evidence="1">
    <location>
        <begin position="27"/>
        <end position="88"/>
    </location>
</feature>
<dbReference type="EMBL" id="BAABHK010000017">
    <property type="protein sequence ID" value="GAA4636593.1"/>
    <property type="molecule type" value="Genomic_DNA"/>
</dbReference>
<keyword evidence="1" id="KW-0732">Signal</keyword>
<comment type="caution">
    <text evidence="2">The sequence shown here is derived from an EMBL/GenBank/DDBJ whole genome shotgun (WGS) entry which is preliminary data.</text>
</comment>
<evidence type="ECO:0000313" key="3">
    <source>
        <dbReference type="Proteomes" id="UP001501442"/>
    </source>
</evidence>